<evidence type="ECO:0000313" key="2">
    <source>
        <dbReference type="Proteomes" id="UP000824782"/>
    </source>
</evidence>
<keyword evidence="2" id="KW-1185">Reference proteome</keyword>
<dbReference type="Proteomes" id="UP000824782">
    <property type="component" value="Unassembled WGS sequence"/>
</dbReference>
<dbReference type="AlphaFoldDB" id="A0AAV7AMW8"/>
<evidence type="ECO:0000313" key="1">
    <source>
        <dbReference type="EMBL" id="KAG8562894.1"/>
    </source>
</evidence>
<name>A0AAV7AMW8_ENGPU</name>
<organism evidence="1 2">
    <name type="scientific">Engystomops pustulosus</name>
    <name type="common">Tungara frog</name>
    <name type="synonym">Physalaemus pustulosus</name>
    <dbReference type="NCBI Taxonomy" id="76066"/>
    <lineage>
        <taxon>Eukaryota</taxon>
        <taxon>Metazoa</taxon>
        <taxon>Chordata</taxon>
        <taxon>Craniata</taxon>
        <taxon>Vertebrata</taxon>
        <taxon>Euteleostomi</taxon>
        <taxon>Amphibia</taxon>
        <taxon>Batrachia</taxon>
        <taxon>Anura</taxon>
        <taxon>Neobatrachia</taxon>
        <taxon>Hyloidea</taxon>
        <taxon>Leptodactylidae</taxon>
        <taxon>Leiuperinae</taxon>
        <taxon>Engystomops</taxon>
    </lineage>
</organism>
<protein>
    <submittedName>
        <fullName evidence="1">Uncharacterized protein</fullName>
    </submittedName>
</protein>
<gene>
    <name evidence="1" type="ORF">GDO81_015855</name>
</gene>
<proteinExistence type="predicted"/>
<accession>A0AAV7AMW8</accession>
<reference evidence="1" key="1">
    <citation type="thesis" date="2020" institute="ProQuest LLC" country="789 East Eisenhower Parkway, Ann Arbor, MI, USA">
        <title>Comparative Genomics and Chromosome Evolution.</title>
        <authorList>
            <person name="Mudd A.B."/>
        </authorList>
    </citation>
    <scope>NUCLEOTIDE SEQUENCE</scope>
    <source>
        <strain evidence="1">237g6f4</strain>
        <tissue evidence="1">Blood</tissue>
    </source>
</reference>
<comment type="caution">
    <text evidence="1">The sequence shown here is derived from an EMBL/GenBank/DDBJ whole genome shotgun (WGS) entry which is preliminary data.</text>
</comment>
<dbReference type="EMBL" id="WNYA01000007">
    <property type="protein sequence ID" value="KAG8562894.1"/>
    <property type="molecule type" value="Genomic_DNA"/>
</dbReference>
<sequence>MSLAIELWHSVSCCRAGSGGGGTELLFRVKPRQQKGESISRSQKEETAKWEERDMAHTANLFQGTWRVLLTFHQSLPPPCAWLTISRRGLCSSMTV</sequence>